<feature type="compositionally biased region" description="Basic residues" evidence="1">
    <location>
        <begin position="1"/>
        <end position="14"/>
    </location>
</feature>
<feature type="compositionally biased region" description="Basic residues" evidence="1">
    <location>
        <begin position="240"/>
        <end position="250"/>
    </location>
</feature>
<dbReference type="STRING" id="1810919.A0A3D8RJS5"/>
<dbReference type="Proteomes" id="UP000256690">
    <property type="component" value="Unassembled WGS sequence"/>
</dbReference>
<feature type="region of interest" description="Disordered" evidence="1">
    <location>
        <begin position="142"/>
        <end position="182"/>
    </location>
</feature>
<evidence type="ECO:0000313" key="2">
    <source>
        <dbReference type="EMBL" id="RDW74297.1"/>
    </source>
</evidence>
<proteinExistence type="predicted"/>
<evidence type="ECO:0000313" key="3">
    <source>
        <dbReference type="Proteomes" id="UP000256690"/>
    </source>
</evidence>
<feature type="compositionally biased region" description="Polar residues" evidence="1">
    <location>
        <begin position="308"/>
        <end position="328"/>
    </location>
</feature>
<dbReference type="AlphaFoldDB" id="A0A3D8RJS5"/>
<feature type="region of interest" description="Disordered" evidence="1">
    <location>
        <begin position="725"/>
        <end position="752"/>
    </location>
</feature>
<feature type="region of interest" description="Disordered" evidence="1">
    <location>
        <begin position="297"/>
        <end position="402"/>
    </location>
</feature>
<feature type="region of interest" description="Disordered" evidence="1">
    <location>
        <begin position="226"/>
        <end position="254"/>
    </location>
</feature>
<feature type="region of interest" description="Disordered" evidence="1">
    <location>
        <begin position="455"/>
        <end position="562"/>
    </location>
</feature>
<sequence>MSAKDRLRRSKSTRFARPNYDHSLTSEPFDPDLARLFATAAASRAMAMSRSADRTSTLSEGSYGRIGGPHSMAVPPRRYKRSTYTPGCSPAGDDPPSRHRASSSIDSPDNDQSWSAALPSISEFGGVEDRIASLPSSYRRLRKSRSMFSTRQRSSHIPYGLTSPESYSPSISSRGPTSDPPKLYRTLRRSMSFLRGDNPPQNTLRHARSQDVSIQLARSQYQQNLMSSPDSTWAPLSMPKTRHKPFRKTCRGASASDGTSIAEASLEHVKGSHSLGKARAFSSTIKKGIKRVLGLSRTASEQEKVHPSPSSSGNWAQSPSTAVSNENGYASGHGPVDSHMQGQTDAQPTAVRRMQSSASLATSRSRVTSWADSTAANTITTPRASAQHRLSVVSEQGSLGRPDVPPLPPGPIRHGPNQAVDSHRLFSALMKRIGGANAQASDEDIVIGQVKEHRAVPTQGSLTSHHSKRTVRQVSSEVSVNSPRSFATATAGPMTPYEQPPNNGASRAHSAARTADGYKENNKASGDDISRVESASSVYSRSTNGHSPCKAPPDSPDSTAEPGVATIYASERTAYSSPKKFAESPCSDVPTLPATDWQNWMDSQMARFESATPTGHYRENADICGDYASSFTSSVPNRRIRVESRGAVKTDEVLEEASRKLSTSSNFSRPFSRSSSLRTVVKARSPSSNVPTPSIPPLLADDVFQDSGGHDRFLKCTPVGKTNIGVSPMLSRSSNQPRVTESPTPKRSAAEVSPVITGGKYAQYPTKWSPGAQDARQLHRRSARFIRENRRATNENARLEQGMYDQAGGLQSPMSSKRMVEIFLNSRRRQMGLDSDEGTSEPAFL</sequence>
<organism evidence="2 3">
    <name type="scientific">Aspergillus mulundensis</name>
    <dbReference type="NCBI Taxonomy" id="1810919"/>
    <lineage>
        <taxon>Eukaryota</taxon>
        <taxon>Fungi</taxon>
        <taxon>Dikarya</taxon>
        <taxon>Ascomycota</taxon>
        <taxon>Pezizomycotina</taxon>
        <taxon>Eurotiomycetes</taxon>
        <taxon>Eurotiomycetidae</taxon>
        <taxon>Eurotiales</taxon>
        <taxon>Aspergillaceae</taxon>
        <taxon>Aspergillus</taxon>
        <taxon>Aspergillus subgen. Nidulantes</taxon>
    </lineage>
</organism>
<feature type="compositionally biased region" description="Low complexity" evidence="1">
    <location>
        <begin position="163"/>
        <end position="177"/>
    </location>
</feature>
<keyword evidence="3" id="KW-1185">Reference proteome</keyword>
<dbReference type="OrthoDB" id="9975114at2759"/>
<dbReference type="GeneID" id="38117329"/>
<feature type="compositionally biased region" description="Polar residues" evidence="1">
    <location>
        <begin position="102"/>
        <end position="115"/>
    </location>
</feature>
<comment type="caution">
    <text evidence="2">The sequence shown here is derived from an EMBL/GenBank/DDBJ whole genome shotgun (WGS) entry which is preliminary data.</text>
</comment>
<gene>
    <name evidence="2" type="ORF">DSM5745_06959</name>
</gene>
<feature type="region of interest" description="Disordered" evidence="1">
    <location>
        <begin position="45"/>
        <end position="116"/>
    </location>
</feature>
<evidence type="ECO:0000256" key="1">
    <source>
        <dbReference type="SAM" id="MobiDB-lite"/>
    </source>
</evidence>
<protein>
    <submittedName>
        <fullName evidence="2">Uncharacterized protein</fullName>
    </submittedName>
</protein>
<reference evidence="2 3" key="1">
    <citation type="journal article" date="2018" name="IMA Fungus">
        <title>IMA Genome-F 9: Draft genome sequence of Annulohypoxylon stygium, Aspergillus mulundensis, Berkeleyomyces basicola (syn. Thielaviopsis basicola), Ceratocystis smalleyi, two Cercospora beticola strains, Coleophoma cylindrospora, Fusarium fracticaudum, Phialophora cf. hyalina, and Morchella septimelata.</title>
        <authorList>
            <person name="Wingfield B.D."/>
            <person name="Bills G.F."/>
            <person name="Dong Y."/>
            <person name="Huang W."/>
            <person name="Nel W.J."/>
            <person name="Swalarsk-Parry B.S."/>
            <person name="Vaghefi N."/>
            <person name="Wilken P.M."/>
            <person name="An Z."/>
            <person name="de Beer Z.W."/>
            <person name="De Vos L."/>
            <person name="Chen L."/>
            <person name="Duong T.A."/>
            <person name="Gao Y."/>
            <person name="Hammerbacher A."/>
            <person name="Kikkert J.R."/>
            <person name="Li Y."/>
            <person name="Li H."/>
            <person name="Li K."/>
            <person name="Li Q."/>
            <person name="Liu X."/>
            <person name="Ma X."/>
            <person name="Naidoo K."/>
            <person name="Pethybridge S.J."/>
            <person name="Sun J."/>
            <person name="Steenkamp E.T."/>
            <person name="van der Nest M.A."/>
            <person name="van Wyk S."/>
            <person name="Wingfield M.J."/>
            <person name="Xiong C."/>
            <person name="Yue Q."/>
            <person name="Zhang X."/>
        </authorList>
    </citation>
    <scope>NUCLEOTIDE SEQUENCE [LARGE SCALE GENOMIC DNA]</scope>
    <source>
        <strain evidence="2 3">DSM 5745</strain>
    </source>
</reference>
<accession>A0A3D8RJS5</accession>
<feature type="compositionally biased region" description="Polar residues" evidence="1">
    <location>
        <begin position="354"/>
        <end position="384"/>
    </location>
</feature>
<name>A0A3D8RJS5_9EURO</name>
<feature type="compositionally biased region" description="Polar residues" evidence="1">
    <location>
        <begin position="472"/>
        <end position="488"/>
    </location>
</feature>
<feature type="compositionally biased region" description="Polar residues" evidence="1">
    <location>
        <begin position="533"/>
        <end position="546"/>
    </location>
</feature>
<dbReference type="EMBL" id="PVWQ01000008">
    <property type="protein sequence ID" value="RDW74297.1"/>
    <property type="molecule type" value="Genomic_DNA"/>
</dbReference>
<feature type="region of interest" description="Disordered" evidence="1">
    <location>
        <begin position="1"/>
        <end position="28"/>
    </location>
</feature>
<feature type="compositionally biased region" description="Polar residues" evidence="1">
    <location>
        <begin position="730"/>
        <end position="745"/>
    </location>
</feature>
<feature type="compositionally biased region" description="Low complexity" evidence="1">
    <location>
        <begin position="45"/>
        <end position="56"/>
    </location>
</feature>
<feature type="compositionally biased region" description="Basic and acidic residues" evidence="1">
    <location>
        <begin position="516"/>
        <end position="531"/>
    </location>
</feature>
<dbReference type="RefSeq" id="XP_026602065.1">
    <property type="nucleotide sequence ID" value="XM_026748975.1"/>
</dbReference>